<dbReference type="InterPro" id="IPR008000">
    <property type="entry name" value="Rham/fucose_mutarotase"/>
</dbReference>
<comment type="catalytic activity">
    <reaction evidence="5">
        <text>alpha-L-rhamnose = beta-L-rhamnose</text>
        <dbReference type="Rhea" id="RHEA:25584"/>
        <dbReference type="ChEBI" id="CHEBI:27586"/>
        <dbReference type="ChEBI" id="CHEBI:27907"/>
        <dbReference type="EC" id="5.1.3.32"/>
    </reaction>
</comment>
<evidence type="ECO:0000256" key="4">
    <source>
        <dbReference type="ARBA" id="ARBA00023308"/>
    </source>
</evidence>
<dbReference type="AlphaFoldDB" id="A0AAE2R7R6"/>
<evidence type="ECO:0000313" key="8">
    <source>
        <dbReference type="Proteomes" id="UP000655037"/>
    </source>
</evidence>
<sequence length="107" mass="12259">MAETEKYAFKMQLHPGMEAEYKKRHDAIWPELVALLHEAGVSDYSIHLDRETNTLFGLLTRHKSHDMAALPEHPVMQRWWAHMGDIMATNPDGSPVAVDLVPVFYMS</sequence>
<dbReference type="NCBIfam" id="TIGR02625">
    <property type="entry name" value="YiiL_rotase"/>
    <property type="match status" value="1"/>
</dbReference>
<comment type="caution">
    <text evidence="7">The sequence shown here is derived from an EMBL/GenBank/DDBJ whole genome shotgun (WGS) entry which is preliminary data.</text>
</comment>
<evidence type="ECO:0000256" key="5">
    <source>
        <dbReference type="HAMAP-Rule" id="MF_01663"/>
    </source>
</evidence>
<dbReference type="InterPro" id="IPR013448">
    <property type="entry name" value="L-rhamnose_mutarotase"/>
</dbReference>
<evidence type="ECO:0000313" key="7">
    <source>
        <dbReference type="EMBL" id="MBF2713035.1"/>
    </source>
</evidence>
<dbReference type="Proteomes" id="UP000655037">
    <property type="component" value="Unassembled WGS sequence"/>
</dbReference>
<keyword evidence="2 5" id="KW-0413">Isomerase</keyword>
<dbReference type="GO" id="GO:0019301">
    <property type="term" value="P:rhamnose catabolic process"/>
    <property type="evidence" value="ECO:0007669"/>
    <property type="project" value="UniProtKB-UniRule"/>
</dbReference>
<evidence type="ECO:0000256" key="2">
    <source>
        <dbReference type="ARBA" id="ARBA00023235"/>
    </source>
</evidence>
<dbReference type="HAMAP" id="MF_01663">
    <property type="entry name" value="L_rham_rotase"/>
    <property type="match status" value="1"/>
</dbReference>
<name>A0AAE2R7R6_AGRVI</name>
<dbReference type="InterPro" id="IPR011008">
    <property type="entry name" value="Dimeric_a/b-barrel"/>
</dbReference>
<dbReference type="PANTHER" id="PTHR34389:SF2">
    <property type="entry name" value="L-RHAMNOSE MUTAROTASE"/>
    <property type="match status" value="1"/>
</dbReference>
<comment type="function">
    <text evidence="5">Involved in the anomeric conversion of L-rhamnose.</text>
</comment>
<evidence type="ECO:0000256" key="6">
    <source>
        <dbReference type="NCBIfam" id="TIGR02625"/>
    </source>
</evidence>
<organism evidence="7 8">
    <name type="scientific">Agrobacterium vitis</name>
    <name type="common">Rhizobium vitis</name>
    <dbReference type="NCBI Taxonomy" id="373"/>
    <lineage>
        <taxon>Bacteria</taxon>
        <taxon>Pseudomonadati</taxon>
        <taxon>Pseudomonadota</taxon>
        <taxon>Alphaproteobacteria</taxon>
        <taxon>Hyphomicrobiales</taxon>
        <taxon>Rhizobiaceae</taxon>
        <taxon>Rhizobium/Agrobacterium group</taxon>
        <taxon>Agrobacterium</taxon>
    </lineage>
</organism>
<comment type="subunit">
    <text evidence="5">Homodimer.</text>
</comment>
<feature type="active site" description="Proton donor" evidence="5">
    <location>
        <position position="25"/>
    </location>
</feature>
<dbReference type="EMBL" id="JACXXJ020000003">
    <property type="protein sequence ID" value="MBF2713035.1"/>
    <property type="molecule type" value="Genomic_DNA"/>
</dbReference>
<reference evidence="7" key="1">
    <citation type="submission" date="2020-11" db="EMBL/GenBank/DDBJ databases">
        <title>Agrobacterium vitis strain K377 genome.</title>
        <authorList>
            <person name="Xi H."/>
        </authorList>
    </citation>
    <scope>NUCLEOTIDE SEQUENCE</scope>
    <source>
        <strain evidence="7">K377</strain>
    </source>
</reference>
<keyword evidence="1 5" id="KW-0963">Cytoplasm</keyword>
<feature type="binding site" evidence="5">
    <location>
        <position position="21"/>
    </location>
    <ligand>
        <name>substrate</name>
    </ligand>
</feature>
<dbReference type="RefSeq" id="WP_194415708.1">
    <property type="nucleotide sequence ID" value="NZ_JACXXJ020000003.1"/>
</dbReference>
<dbReference type="SUPFAM" id="SSF54909">
    <property type="entry name" value="Dimeric alpha+beta barrel"/>
    <property type="match status" value="1"/>
</dbReference>
<dbReference type="Gene3D" id="3.30.70.100">
    <property type="match status" value="1"/>
</dbReference>
<keyword evidence="3 5" id="KW-0119">Carbohydrate metabolism</keyword>
<feature type="binding site" evidence="5">
    <location>
        <begin position="79"/>
        <end position="80"/>
    </location>
    <ligand>
        <name>substrate</name>
    </ligand>
</feature>
<comment type="subcellular location">
    <subcellularLocation>
        <location evidence="5">Cytoplasm</location>
    </subcellularLocation>
</comment>
<proteinExistence type="inferred from homology"/>
<dbReference type="GO" id="GO:0062192">
    <property type="term" value="F:L-rhamnose mutarotase activity"/>
    <property type="evidence" value="ECO:0007669"/>
    <property type="project" value="UniProtKB-UniRule"/>
</dbReference>
<dbReference type="Pfam" id="PF05336">
    <property type="entry name" value="rhaM"/>
    <property type="match status" value="1"/>
</dbReference>
<feature type="binding site" evidence="5">
    <location>
        <position position="44"/>
    </location>
    <ligand>
        <name>substrate</name>
    </ligand>
</feature>
<comment type="similarity">
    <text evidence="5">Belongs to the rhamnose mutarotase family.</text>
</comment>
<evidence type="ECO:0000256" key="1">
    <source>
        <dbReference type="ARBA" id="ARBA00022490"/>
    </source>
</evidence>
<evidence type="ECO:0000256" key="3">
    <source>
        <dbReference type="ARBA" id="ARBA00023277"/>
    </source>
</evidence>
<dbReference type="GO" id="GO:0005737">
    <property type="term" value="C:cytoplasm"/>
    <property type="evidence" value="ECO:0007669"/>
    <property type="project" value="UniProtKB-SubCell"/>
</dbReference>
<accession>A0AAE2R7R6</accession>
<dbReference type="PANTHER" id="PTHR34389">
    <property type="entry name" value="L-RHAMNOSE MUTAROTASE"/>
    <property type="match status" value="1"/>
</dbReference>
<comment type="pathway">
    <text evidence="5">Carbohydrate metabolism; L-rhamnose metabolism.</text>
</comment>
<protein>
    <recommendedName>
        <fullName evidence="5 6">L-rhamnose mutarotase</fullName>
        <ecNumber evidence="5 6">5.1.3.32</ecNumber>
    </recommendedName>
    <alternativeName>
        <fullName evidence="5">Rhamnose 1-epimerase</fullName>
    </alternativeName>
    <alternativeName>
        <fullName evidence="5">Type-3 mutarotase</fullName>
    </alternativeName>
</protein>
<dbReference type="EC" id="5.1.3.32" evidence="5 6"/>
<keyword evidence="4 5" id="KW-0684">Rhamnose metabolism</keyword>
<gene>
    <name evidence="5 7" type="primary">rhaM</name>
    <name evidence="7" type="ORF">IEI95_002055</name>
</gene>